<comment type="caution">
    <text evidence="8">Lacks conserved residue(s) required for the propagation of feature annotation.</text>
</comment>
<keyword evidence="7 8" id="KW-0472">Membrane</keyword>
<feature type="transmembrane region" description="Helical" evidence="8">
    <location>
        <begin position="362"/>
        <end position="379"/>
    </location>
</feature>
<dbReference type="InterPro" id="IPR044772">
    <property type="entry name" value="NO3_transporter"/>
</dbReference>
<organism evidence="10 11">
    <name type="scientific">Zobellella endophytica</name>
    <dbReference type="NCBI Taxonomy" id="2116700"/>
    <lineage>
        <taxon>Bacteria</taxon>
        <taxon>Pseudomonadati</taxon>
        <taxon>Pseudomonadota</taxon>
        <taxon>Gammaproteobacteria</taxon>
        <taxon>Aeromonadales</taxon>
        <taxon>Aeromonadaceae</taxon>
        <taxon>Zobellella</taxon>
    </lineage>
</organism>
<evidence type="ECO:0000256" key="3">
    <source>
        <dbReference type="ARBA" id="ARBA00022448"/>
    </source>
</evidence>
<dbReference type="SUPFAM" id="SSF103473">
    <property type="entry name" value="MFS general substrate transporter"/>
    <property type="match status" value="1"/>
</dbReference>
<dbReference type="GO" id="GO:0015112">
    <property type="term" value="F:nitrate transmembrane transporter activity"/>
    <property type="evidence" value="ECO:0007669"/>
    <property type="project" value="UniProtKB-UniRule"/>
</dbReference>
<evidence type="ECO:0000259" key="9">
    <source>
        <dbReference type="PROSITE" id="PS50850"/>
    </source>
</evidence>
<dbReference type="GO" id="GO:0015113">
    <property type="term" value="F:nitrite transmembrane transporter activity"/>
    <property type="evidence" value="ECO:0007669"/>
    <property type="project" value="InterPro"/>
</dbReference>
<keyword evidence="5 8" id="KW-1133">Transmembrane helix</keyword>
<dbReference type="Proteomes" id="UP000240243">
    <property type="component" value="Unassembled WGS sequence"/>
</dbReference>
<dbReference type="GO" id="GO:0005886">
    <property type="term" value="C:plasma membrane"/>
    <property type="evidence" value="ECO:0007669"/>
    <property type="project" value="UniProtKB-SubCell"/>
</dbReference>
<keyword evidence="11" id="KW-1185">Reference proteome</keyword>
<dbReference type="NCBIfam" id="TIGR00886">
    <property type="entry name" value="2A0108"/>
    <property type="match status" value="1"/>
</dbReference>
<feature type="transmembrane region" description="Helical" evidence="8">
    <location>
        <begin position="148"/>
        <end position="167"/>
    </location>
</feature>
<feature type="transmembrane region" description="Helical" evidence="8">
    <location>
        <begin position="421"/>
        <end position="441"/>
    </location>
</feature>
<evidence type="ECO:0000256" key="7">
    <source>
        <dbReference type="ARBA" id="ARBA00023136"/>
    </source>
</evidence>
<dbReference type="InterPro" id="IPR020846">
    <property type="entry name" value="MFS_dom"/>
</dbReference>
<feature type="transmembrane region" description="Helical" evidence="8">
    <location>
        <begin position="220"/>
        <end position="239"/>
    </location>
</feature>
<reference evidence="10 11" key="1">
    <citation type="submission" date="2018-03" db="EMBL/GenBank/DDBJ databases">
        <title>The draft genome of Zobellella sp. 59N8.</title>
        <authorList>
            <person name="Liu L."/>
            <person name="Li L."/>
            <person name="Zhang X."/>
            <person name="Liang L."/>
            <person name="Wang T."/>
        </authorList>
    </citation>
    <scope>NUCLEOTIDE SEQUENCE [LARGE SCALE GENOMIC DNA]</scope>
    <source>
        <strain evidence="10 11">59N8</strain>
    </source>
</reference>
<feature type="transmembrane region" description="Helical" evidence="8">
    <location>
        <begin position="246"/>
        <end position="270"/>
    </location>
</feature>
<name>A0A2P7R0K6_9GAMM</name>
<feature type="transmembrane region" description="Helical" evidence="8">
    <location>
        <begin position="447"/>
        <end position="466"/>
    </location>
</feature>
<sequence>MTASKLKLLSFSGNSRILHLTWLAFFISFVVWFNHAPLLVFIRDSMGLTSQQVSTLLILNVALTIPARIVVGMLVDKFGPRIMYSLLLGLASLICFFFALAQSFEQMALARFLLGFVGAGFVIGIRMISEWFPAKQVGLAEGIYGGWGNFGSAAAAIALPAIALLIGGEHGWRYALGLTGAIALVYSFVYYFGVSDTPKGSTYFKPKKSGAMEVTSRGDFVLYIVMSLPLYAALALLTWKLSPAGVSLLSATASTLIYAVLAALFAWQLYHIVKVNKGVFHQPVPAIHRYKFKQVAVLNLAYLATFGAELAVVSMLPLFFSDSFGISAVQAGILASAFAFMNLVSRPCGGLFSDRLGRKKTLTLSLAGAAMGFFLMGLMDGSWPLVLAVLVTMACSFFVQAGQGAVFAVVPLIQRRLTGQIAGMTGAYGNVGGVVFLTVLSFVSPQVFFWVICTVAAFTMVAVQLMDEPSGQMAEVLPDGTVQMIDVH</sequence>
<evidence type="ECO:0000256" key="5">
    <source>
        <dbReference type="ARBA" id="ARBA00022989"/>
    </source>
</evidence>
<feature type="domain" description="Major facilitator superfamily (MFS) profile" evidence="9">
    <location>
        <begin position="17"/>
        <end position="471"/>
    </location>
</feature>
<dbReference type="OrthoDB" id="9773404at2"/>
<feature type="transmembrane region" description="Helical" evidence="8">
    <location>
        <begin position="81"/>
        <end position="101"/>
    </location>
</feature>
<dbReference type="EMBL" id="PXYG01000008">
    <property type="protein sequence ID" value="PSJ43736.1"/>
    <property type="molecule type" value="Genomic_DNA"/>
</dbReference>
<feature type="transmembrane region" description="Helical" evidence="8">
    <location>
        <begin position="385"/>
        <end position="409"/>
    </location>
</feature>
<evidence type="ECO:0000313" key="10">
    <source>
        <dbReference type="EMBL" id="PSJ43736.1"/>
    </source>
</evidence>
<dbReference type="GO" id="GO:0042128">
    <property type="term" value="P:nitrate assimilation"/>
    <property type="evidence" value="ECO:0007669"/>
    <property type="project" value="UniProtKB-UniRule"/>
</dbReference>
<dbReference type="InterPro" id="IPR011701">
    <property type="entry name" value="MFS"/>
</dbReference>
<evidence type="ECO:0000256" key="8">
    <source>
        <dbReference type="RuleBase" id="RU366033"/>
    </source>
</evidence>
<gene>
    <name evidence="10" type="ORF">C7H85_15940</name>
</gene>
<comment type="similarity">
    <text evidence="2 8">Belongs to the major facilitator superfamily. Nitrate/nitrite porter (TC 2.A.1.8) family.</text>
</comment>
<proteinExistence type="inferred from homology"/>
<feature type="transmembrane region" description="Helical" evidence="8">
    <location>
        <begin position="54"/>
        <end position="75"/>
    </location>
</feature>
<feature type="transmembrane region" description="Helical" evidence="8">
    <location>
        <begin position="174"/>
        <end position="193"/>
    </location>
</feature>
<accession>A0A2P7R0K6</accession>
<dbReference type="InterPro" id="IPR005829">
    <property type="entry name" value="Sugar_transporter_CS"/>
</dbReference>
<keyword evidence="6 8" id="KW-0534">Nitrate assimilation</keyword>
<dbReference type="RefSeq" id="WP_106730691.1">
    <property type="nucleotide sequence ID" value="NZ_PXYG01000008.1"/>
</dbReference>
<protein>
    <recommendedName>
        <fullName evidence="8">Nitrate/nitrite transporter</fullName>
    </recommendedName>
</protein>
<keyword evidence="8" id="KW-1003">Cell membrane</keyword>
<evidence type="ECO:0000256" key="4">
    <source>
        <dbReference type="ARBA" id="ARBA00022692"/>
    </source>
</evidence>
<feature type="transmembrane region" description="Helical" evidence="8">
    <location>
        <begin position="108"/>
        <end position="128"/>
    </location>
</feature>
<dbReference type="InterPro" id="IPR036259">
    <property type="entry name" value="MFS_trans_sf"/>
</dbReference>
<feature type="transmembrane region" description="Helical" evidence="8">
    <location>
        <begin position="20"/>
        <end position="42"/>
    </location>
</feature>
<dbReference type="PROSITE" id="PS00216">
    <property type="entry name" value="SUGAR_TRANSPORT_1"/>
    <property type="match status" value="1"/>
</dbReference>
<evidence type="ECO:0000313" key="11">
    <source>
        <dbReference type="Proteomes" id="UP000240243"/>
    </source>
</evidence>
<feature type="transmembrane region" description="Helical" evidence="8">
    <location>
        <begin position="324"/>
        <end position="341"/>
    </location>
</feature>
<keyword evidence="3 8" id="KW-0813">Transport</keyword>
<dbReference type="PROSITE" id="PS50850">
    <property type="entry name" value="MFS"/>
    <property type="match status" value="1"/>
</dbReference>
<dbReference type="Pfam" id="PF07690">
    <property type="entry name" value="MFS_1"/>
    <property type="match status" value="2"/>
</dbReference>
<evidence type="ECO:0000256" key="6">
    <source>
        <dbReference type="ARBA" id="ARBA00023063"/>
    </source>
</evidence>
<evidence type="ECO:0000256" key="2">
    <source>
        <dbReference type="ARBA" id="ARBA00008432"/>
    </source>
</evidence>
<evidence type="ECO:0000256" key="1">
    <source>
        <dbReference type="ARBA" id="ARBA00004141"/>
    </source>
</evidence>
<dbReference type="Gene3D" id="1.20.1250.20">
    <property type="entry name" value="MFS general substrate transporter like domains"/>
    <property type="match status" value="2"/>
</dbReference>
<dbReference type="AlphaFoldDB" id="A0A2P7R0K6"/>
<comment type="caution">
    <text evidence="10">The sequence shown here is derived from an EMBL/GenBank/DDBJ whole genome shotgun (WGS) entry which is preliminary data.</text>
</comment>
<keyword evidence="4 8" id="KW-0812">Transmembrane</keyword>
<dbReference type="PANTHER" id="PTHR23515">
    <property type="entry name" value="HIGH-AFFINITY NITRATE TRANSPORTER 2.3"/>
    <property type="match status" value="1"/>
</dbReference>
<dbReference type="InterPro" id="IPR004737">
    <property type="entry name" value="NO3_transporter_NarK/NarU-like"/>
</dbReference>
<comment type="subcellular location">
    <subcellularLocation>
        <location evidence="8">Cell membrane</location>
        <topology evidence="8">Multi-pass membrane protein</topology>
    </subcellularLocation>
    <subcellularLocation>
        <location evidence="1">Membrane</location>
        <topology evidence="1">Multi-pass membrane protein</topology>
    </subcellularLocation>
</comment>